<organism evidence="2 3">
    <name type="scientific">Dongia sedimenti</name>
    <dbReference type="NCBI Taxonomy" id="3064282"/>
    <lineage>
        <taxon>Bacteria</taxon>
        <taxon>Pseudomonadati</taxon>
        <taxon>Pseudomonadota</taxon>
        <taxon>Alphaproteobacteria</taxon>
        <taxon>Rhodospirillales</taxon>
        <taxon>Dongiaceae</taxon>
        <taxon>Dongia</taxon>
    </lineage>
</organism>
<comment type="caution">
    <text evidence="2">The sequence shown here is derived from an EMBL/GenBank/DDBJ whole genome shotgun (WGS) entry which is preliminary data.</text>
</comment>
<reference evidence="3" key="1">
    <citation type="submission" date="2023-08" db="EMBL/GenBank/DDBJ databases">
        <title>Rhodospirillaceae gen. nov., a novel taxon isolated from the Yangtze River Yuezi River estuary sludge.</title>
        <authorList>
            <person name="Ruan L."/>
        </authorList>
    </citation>
    <scope>NUCLEOTIDE SEQUENCE [LARGE SCALE GENOMIC DNA]</scope>
    <source>
        <strain evidence="3">R-7</strain>
    </source>
</reference>
<feature type="chain" id="PRO_5045881683" evidence="1">
    <location>
        <begin position="20"/>
        <end position="212"/>
    </location>
</feature>
<feature type="signal peptide" evidence="1">
    <location>
        <begin position="1"/>
        <end position="19"/>
    </location>
</feature>
<proteinExistence type="predicted"/>
<dbReference type="InterPro" id="IPR045767">
    <property type="entry name" value="DUF6134"/>
</dbReference>
<dbReference type="Proteomes" id="UP001230156">
    <property type="component" value="Unassembled WGS sequence"/>
</dbReference>
<dbReference type="Pfam" id="PF19630">
    <property type="entry name" value="DUF6134"/>
    <property type="match status" value="1"/>
</dbReference>
<evidence type="ECO:0000313" key="3">
    <source>
        <dbReference type="Proteomes" id="UP001230156"/>
    </source>
</evidence>
<gene>
    <name evidence="2" type="ORF">Q8A70_17410</name>
</gene>
<evidence type="ECO:0000313" key="2">
    <source>
        <dbReference type="EMBL" id="MDQ7249470.1"/>
    </source>
</evidence>
<evidence type="ECO:0000256" key="1">
    <source>
        <dbReference type="SAM" id="SignalP"/>
    </source>
</evidence>
<dbReference type="EMBL" id="JAUYVI010000005">
    <property type="protein sequence ID" value="MDQ7249470.1"/>
    <property type="molecule type" value="Genomic_DNA"/>
</dbReference>
<sequence length="212" mass="23739">MAFMLAVLFAGYFTQPAQADDPWRGIFIYTISRDGTPIGQQRMEFVNDGAKLRVISHTELAVTLLGLTLYGFNQQVEEVRTGDRIMSLTSEADDDGKDRKVNLTLEGEVLKGDYNGNDRAIDPKLPTSLFWQKPQTGATYVLDTLRGRVREVTVKDLGAETVTLPVGRIEARHYQMTGDWTRDLWYDAAGVLVAGQLDKDGATIRQELQQRP</sequence>
<keyword evidence="3" id="KW-1185">Reference proteome</keyword>
<keyword evidence="1" id="KW-0732">Signal</keyword>
<accession>A0ABU0YP19</accession>
<name>A0ABU0YP19_9PROT</name>
<protein>
    <submittedName>
        <fullName evidence="2">DUF6134 family protein</fullName>
    </submittedName>
</protein>
<dbReference type="RefSeq" id="WP_379957477.1">
    <property type="nucleotide sequence ID" value="NZ_JAUYVI010000005.1"/>
</dbReference>